<organism evidence="1 2">
    <name type="scientific">Bythopirellula goksoeyrii</name>
    <dbReference type="NCBI Taxonomy" id="1400387"/>
    <lineage>
        <taxon>Bacteria</taxon>
        <taxon>Pseudomonadati</taxon>
        <taxon>Planctomycetota</taxon>
        <taxon>Planctomycetia</taxon>
        <taxon>Pirellulales</taxon>
        <taxon>Lacipirellulaceae</taxon>
        <taxon>Bythopirellula</taxon>
    </lineage>
</organism>
<proteinExistence type="predicted"/>
<dbReference type="EMBL" id="CP042913">
    <property type="protein sequence ID" value="QEG37877.1"/>
    <property type="molecule type" value="Genomic_DNA"/>
</dbReference>
<gene>
    <name evidence="1" type="ORF">Pr1d_52250</name>
</gene>
<evidence type="ECO:0000313" key="2">
    <source>
        <dbReference type="Proteomes" id="UP000323917"/>
    </source>
</evidence>
<evidence type="ECO:0000313" key="1">
    <source>
        <dbReference type="EMBL" id="QEG37877.1"/>
    </source>
</evidence>
<dbReference type="KEGG" id="bgok:Pr1d_52250"/>
<keyword evidence="2" id="KW-1185">Reference proteome</keyword>
<reference evidence="1 2" key="1">
    <citation type="submission" date="2019-08" db="EMBL/GenBank/DDBJ databases">
        <title>Deep-cultivation of Planctomycetes and their phenomic and genomic characterization uncovers novel biology.</title>
        <authorList>
            <person name="Wiegand S."/>
            <person name="Jogler M."/>
            <person name="Boedeker C."/>
            <person name="Pinto D."/>
            <person name="Vollmers J."/>
            <person name="Rivas-Marin E."/>
            <person name="Kohn T."/>
            <person name="Peeters S.H."/>
            <person name="Heuer A."/>
            <person name="Rast P."/>
            <person name="Oberbeckmann S."/>
            <person name="Bunk B."/>
            <person name="Jeske O."/>
            <person name="Meyerdierks A."/>
            <person name="Storesund J.E."/>
            <person name="Kallscheuer N."/>
            <person name="Luecker S."/>
            <person name="Lage O.M."/>
            <person name="Pohl T."/>
            <person name="Merkel B.J."/>
            <person name="Hornburger P."/>
            <person name="Mueller R.-W."/>
            <person name="Bruemmer F."/>
            <person name="Labrenz M."/>
            <person name="Spormann A.M."/>
            <person name="Op den Camp H."/>
            <person name="Overmann J."/>
            <person name="Amann R."/>
            <person name="Jetten M.S.M."/>
            <person name="Mascher T."/>
            <person name="Medema M.H."/>
            <person name="Devos D.P."/>
            <person name="Kaster A.-K."/>
            <person name="Ovreas L."/>
            <person name="Rohde M."/>
            <person name="Galperin M.Y."/>
            <person name="Jogler C."/>
        </authorList>
    </citation>
    <scope>NUCLEOTIDE SEQUENCE [LARGE SCALE GENOMIC DNA]</scope>
    <source>
        <strain evidence="1 2">Pr1d</strain>
    </source>
</reference>
<dbReference type="Proteomes" id="UP000323917">
    <property type="component" value="Chromosome"/>
</dbReference>
<protein>
    <submittedName>
        <fullName evidence="1">Uncharacterized protein</fullName>
    </submittedName>
</protein>
<accession>A0A5B9QFN9</accession>
<dbReference type="AlphaFoldDB" id="A0A5B9QFN9"/>
<sequence length="109" mass="12268">MVLLLALLVIFWSGFSYWSEYSENAARVARERLAPPLGVRCQVVFSGADLGIENMSPAFGTVNGVENFVLGTIIDQSERWIVLAPQSEGEKATERIWIPRERVMLIRVE</sequence>
<name>A0A5B9QFN9_9BACT</name>